<dbReference type="AlphaFoldDB" id="A0A9K3HZC9"/>
<protein>
    <submittedName>
        <fullName evidence="1">Uncharacterized protein</fullName>
    </submittedName>
</protein>
<evidence type="ECO:0000313" key="2">
    <source>
        <dbReference type="Proteomes" id="UP000215914"/>
    </source>
</evidence>
<gene>
    <name evidence="1" type="ORF">HanXRQr2_Chr10g0456471</name>
</gene>
<sequence>MNNSHPPFLIHNRQRMMEVEAVKHKTPVFHVPSCSEPRGNQYMDVVDPRTIYT</sequence>
<evidence type="ECO:0000313" key="1">
    <source>
        <dbReference type="EMBL" id="KAF5787758.1"/>
    </source>
</evidence>
<name>A0A9K3HZC9_HELAN</name>
<accession>A0A9K3HZC9</accession>
<reference evidence="1" key="1">
    <citation type="journal article" date="2017" name="Nature">
        <title>The sunflower genome provides insights into oil metabolism, flowering and Asterid evolution.</title>
        <authorList>
            <person name="Badouin H."/>
            <person name="Gouzy J."/>
            <person name="Grassa C.J."/>
            <person name="Murat F."/>
            <person name="Staton S.E."/>
            <person name="Cottret L."/>
            <person name="Lelandais-Briere C."/>
            <person name="Owens G.L."/>
            <person name="Carrere S."/>
            <person name="Mayjonade B."/>
            <person name="Legrand L."/>
            <person name="Gill N."/>
            <person name="Kane N.C."/>
            <person name="Bowers J.E."/>
            <person name="Hubner S."/>
            <person name="Bellec A."/>
            <person name="Berard A."/>
            <person name="Berges H."/>
            <person name="Blanchet N."/>
            <person name="Boniface M.C."/>
            <person name="Brunel D."/>
            <person name="Catrice O."/>
            <person name="Chaidir N."/>
            <person name="Claudel C."/>
            <person name="Donnadieu C."/>
            <person name="Faraut T."/>
            <person name="Fievet G."/>
            <person name="Helmstetter N."/>
            <person name="King M."/>
            <person name="Knapp S.J."/>
            <person name="Lai Z."/>
            <person name="Le Paslier M.C."/>
            <person name="Lippi Y."/>
            <person name="Lorenzon L."/>
            <person name="Mandel J.R."/>
            <person name="Marage G."/>
            <person name="Marchand G."/>
            <person name="Marquand E."/>
            <person name="Bret-Mestries E."/>
            <person name="Morien E."/>
            <person name="Nambeesan S."/>
            <person name="Nguyen T."/>
            <person name="Pegot-Espagnet P."/>
            <person name="Pouilly N."/>
            <person name="Raftis F."/>
            <person name="Sallet E."/>
            <person name="Schiex T."/>
            <person name="Thomas J."/>
            <person name="Vandecasteele C."/>
            <person name="Vares D."/>
            <person name="Vear F."/>
            <person name="Vautrin S."/>
            <person name="Crespi M."/>
            <person name="Mangin B."/>
            <person name="Burke J.M."/>
            <person name="Salse J."/>
            <person name="Munos S."/>
            <person name="Vincourt P."/>
            <person name="Rieseberg L.H."/>
            <person name="Langlade N.B."/>
        </authorList>
    </citation>
    <scope>NUCLEOTIDE SEQUENCE</scope>
    <source>
        <tissue evidence="1">Leaves</tissue>
    </source>
</reference>
<dbReference type="Proteomes" id="UP000215914">
    <property type="component" value="Unassembled WGS sequence"/>
</dbReference>
<reference evidence="1" key="2">
    <citation type="submission" date="2020-06" db="EMBL/GenBank/DDBJ databases">
        <title>Helianthus annuus Genome sequencing and assembly Release 2.</title>
        <authorList>
            <person name="Gouzy J."/>
            <person name="Langlade N."/>
            <person name="Munos S."/>
        </authorList>
    </citation>
    <scope>NUCLEOTIDE SEQUENCE</scope>
    <source>
        <tissue evidence="1">Leaves</tissue>
    </source>
</reference>
<dbReference type="EMBL" id="MNCJ02000325">
    <property type="protein sequence ID" value="KAF5787758.1"/>
    <property type="molecule type" value="Genomic_DNA"/>
</dbReference>
<proteinExistence type="predicted"/>
<organism evidence="1 2">
    <name type="scientific">Helianthus annuus</name>
    <name type="common">Common sunflower</name>
    <dbReference type="NCBI Taxonomy" id="4232"/>
    <lineage>
        <taxon>Eukaryota</taxon>
        <taxon>Viridiplantae</taxon>
        <taxon>Streptophyta</taxon>
        <taxon>Embryophyta</taxon>
        <taxon>Tracheophyta</taxon>
        <taxon>Spermatophyta</taxon>
        <taxon>Magnoliopsida</taxon>
        <taxon>eudicotyledons</taxon>
        <taxon>Gunneridae</taxon>
        <taxon>Pentapetalae</taxon>
        <taxon>asterids</taxon>
        <taxon>campanulids</taxon>
        <taxon>Asterales</taxon>
        <taxon>Asteraceae</taxon>
        <taxon>Asteroideae</taxon>
        <taxon>Heliantheae alliance</taxon>
        <taxon>Heliantheae</taxon>
        <taxon>Helianthus</taxon>
    </lineage>
</organism>
<dbReference type="Gramene" id="mRNA:HanXRQr2_Chr10g0456471">
    <property type="protein sequence ID" value="CDS:HanXRQr2_Chr10g0456471.1"/>
    <property type="gene ID" value="HanXRQr2_Chr10g0456471"/>
</dbReference>
<comment type="caution">
    <text evidence="1">The sequence shown here is derived from an EMBL/GenBank/DDBJ whole genome shotgun (WGS) entry which is preliminary data.</text>
</comment>
<keyword evidence="2" id="KW-1185">Reference proteome</keyword>